<organism evidence="1 2">
    <name type="scientific">Monodon monoceros</name>
    <name type="common">Narwhal</name>
    <name type="synonym">Ceratodon monodon</name>
    <dbReference type="NCBI Taxonomy" id="40151"/>
    <lineage>
        <taxon>Eukaryota</taxon>
        <taxon>Metazoa</taxon>
        <taxon>Chordata</taxon>
        <taxon>Craniata</taxon>
        <taxon>Vertebrata</taxon>
        <taxon>Euteleostomi</taxon>
        <taxon>Mammalia</taxon>
        <taxon>Eutheria</taxon>
        <taxon>Laurasiatheria</taxon>
        <taxon>Artiodactyla</taxon>
        <taxon>Whippomorpha</taxon>
        <taxon>Cetacea</taxon>
        <taxon>Odontoceti</taxon>
        <taxon>Monodontidae</taxon>
        <taxon>Monodon</taxon>
    </lineage>
</organism>
<protein>
    <submittedName>
        <fullName evidence="1">Uncharacterized protein</fullName>
    </submittedName>
</protein>
<dbReference type="EMBL" id="RWIC01000295">
    <property type="protein sequence ID" value="TKC45981.1"/>
    <property type="molecule type" value="Genomic_DNA"/>
</dbReference>
<dbReference type="AlphaFoldDB" id="A0A4U1F8V8"/>
<dbReference type="Proteomes" id="UP000308365">
    <property type="component" value="Unassembled WGS sequence"/>
</dbReference>
<sequence length="39" mass="4944">MREFILLRRLMHVRDVRRPLEFRPWSTPKYSLRGETLRM</sequence>
<accession>A0A4U1F8V8</accession>
<proteinExistence type="predicted"/>
<evidence type="ECO:0000313" key="2">
    <source>
        <dbReference type="Proteomes" id="UP000308365"/>
    </source>
</evidence>
<name>A0A4U1F8V8_MONMO</name>
<reference evidence="2" key="1">
    <citation type="journal article" date="2019" name="IScience">
        <title>Narwhal Genome Reveals Long-Term Low Genetic Diversity despite Current Large Abundance Size.</title>
        <authorList>
            <person name="Westbury M.V."/>
            <person name="Petersen B."/>
            <person name="Garde E."/>
            <person name="Heide-Jorgensen M.P."/>
            <person name="Lorenzen E.D."/>
        </authorList>
    </citation>
    <scope>NUCLEOTIDE SEQUENCE [LARGE SCALE GENOMIC DNA]</scope>
</reference>
<evidence type="ECO:0000313" key="1">
    <source>
        <dbReference type="EMBL" id="TKC45981.1"/>
    </source>
</evidence>
<gene>
    <name evidence="1" type="ORF">EI555_005245</name>
</gene>
<comment type="caution">
    <text evidence="1">The sequence shown here is derived from an EMBL/GenBank/DDBJ whole genome shotgun (WGS) entry which is preliminary data.</text>
</comment>